<evidence type="ECO:0000256" key="3">
    <source>
        <dbReference type="ARBA" id="ARBA00022989"/>
    </source>
</evidence>
<feature type="domain" description="Methyl-accepting transducer" evidence="6">
    <location>
        <begin position="164"/>
        <end position="228"/>
    </location>
</feature>
<sequence length="228" mass="24088">MLHLSRAPADAPKRAMPAARAQTAGELFGKTINLSGRRRFTSQRVVLYAVLAAQGREGALATAREALATFGEAHGALLAGELAPQALGEALTEAYFGAERSNERITTFIDQARRALDAIAADAFNAATLLEELVEAATPLLATLNRLTQLYEDLARQHAAAAKRQLTSVMGDIEQIAKHARIVSFNAQVVAARAGASGREFAVVSGELTSITGRLDGLVREAVRSAVA</sequence>
<dbReference type="SUPFAM" id="SSF58104">
    <property type="entry name" value="Methyl-accepting chemotaxis protein (MCP) signaling domain"/>
    <property type="match status" value="1"/>
</dbReference>
<evidence type="ECO:0000256" key="5">
    <source>
        <dbReference type="PROSITE-ProRule" id="PRU00284"/>
    </source>
</evidence>
<proteinExistence type="predicted"/>
<organism evidence="7 8">
    <name type="scientific">Pelomonas lactea</name>
    <dbReference type="NCBI Taxonomy" id="3299030"/>
    <lineage>
        <taxon>Bacteria</taxon>
        <taxon>Pseudomonadati</taxon>
        <taxon>Pseudomonadota</taxon>
        <taxon>Betaproteobacteria</taxon>
        <taxon>Burkholderiales</taxon>
        <taxon>Sphaerotilaceae</taxon>
        <taxon>Roseateles</taxon>
    </lineage>
</organism>
<keyword evidence="5" id="KW-0807">Transducer</keyword>
<keyword evidence="4" id="KW-0472">Membrane</keyword>
<dbReference type="PROSITE" id="PS50111">
    <property type="entry name" value="CHEMOTAXIS_TRANSDUC_2"/>
    <property type="match status" value="1"/>
</dbReference>
<name>A0ABW7GQF2_9BURK</name>
<evidence type="ECO:0000313" key="7">
    <source>
        <dbReference type="EMBL" id="MFG6464198.1"/>
    </source>
</evidence>
<dbReference type="InterPro" id="IPR029095">
    <property type="entry name" value="NarX-like_N"/>
</dbReference>
<dbReference type="Gene3D" id="1.10.287.950">
    <property type="entry name" value="Methyl-accepting chemotaxis protein"/>
    <property type="match status" value="1"/>
</dbReference>
<reference evidence="7 8" key="1">
    <citation type="submission" date="2024-08" db="EMBL/GenBank/DDBJ databases">
        <authorList>
            <person name="Lu H."/>
        </authorList>
    </citation>
    <scope>NUCLEOTIDE SEQUENCE [LARGE SCALE GENOMIC DNA]</scope>
    <source>
        <strain evidence="7 8">DXS20W</strain>
    </source>
</reference>
<keyword evidence="3" id="KW-1133">Transmembrane helix</keyword>
<evidence type="ECO:0000259" key="6">
    <source>
        <dbReference type="PROSITE" id="PS50111"/>
    </source>
</evidence>
<evidence type="ECO:0000256" key="4">
    <source>
        <dbReference type="ARBA" id="ARBA00023136"/>
    </source>
</evidence>
<gene>
    <name evidence="7" type="ORF">ACG04Q_21700</name>
</gene>
<dbReference type="InterPro" id="IPR004089">
    <property type="entry name" value="MCPsignal_dom"/>
</dbReference>
<evidence type="ECO:0000256" key="2">
    <source>
        <dbReference type="ARBA" id="ARBA00022692"/>
    </source>
</evidence>
<evidence type="ECO:0000313" key="8">
    <source>
        <dbReference type="Proteomes" id="UP001606302"/>
    </source>
</evidence>
<dbReference type="Pfam" id="PF13675">
    <property type="entry name" value="PilJ"/>
    <property type="match status" value="1"/>
</dbReference>
<comment type="subcellular location">
    <subcellularLocation>
        <location evidence="1">Membrane</location>
        <topology evidence="1">Multi-pass membrane protein</topology>
    </subcellularLocation>
</comment>
<comment type="caution">
    <text evidence="7">The sequence shown here is derived from an EMBL/GenBank/DDBJ whole genome shotgun (WGS) entry which is preliminary data.</text>
</comment>
<keyword evidence="8" id="KW-1185">Reference proteome</keyword>
<dbReference type="EMBL" id="JBIGHX010000009">
    <property type="protein sequence ID" value="MFG6464198.1"/>
    <property type="molecule type" value="Genomic_DNA"/>
</dbReference>
<dbReference type="RefSeq" id="WP_394513538.1">
    <property type="nucleotide sequence ID" value="NZ_JBIGHX010000009.1"/>
</dbReference>
<evidence type="ECO:0000256" key="1">
    <source>
        <dbReference type="ARBA" id="ARBA00004141"/>
    </source>
</evidence>
<protein>
    <submittedName>
        <fullName evidence="7">Type IV pili methyl-accepting chemotaxis transducer N-terminal domain-containing protein</fullName>
    </submittedName>
</protein>
<accession>A0ABW7GQF2</accession>
<dbReference type="Proteomes" id="UP001606302">
    <property type="component" value="Unassembled WGS sequence"/>
</dbReference>
<keyword evidence="2" id="KW-0812">Transmembrane</keyword>